<sequence>MKHNGIRFYFLILLFFTIVFANSIVAQTPSKQQSLFHEFEELIHSKPDEALKIGMHLLKNSSSDEEKSEINMLIAEIYKVKGDYSNALNYLYVADKDTPDLSDMNAVKILIAKSAILRSLYLEEKSERYFEEARQKAVSIKEKDDQRLATIFLTLEKAAMYISHQKYEAALKTIENKSKEFEVAKKDSPDLDLWLAINMGKIYSGLGDFEKSNGYFSKARLLLDKGNKENQFAEIFVLNGLAGVNFHKKDHQKAIVLLSESLKIAQNLDNLYLTETISKQLAINYLALNDKANYKWYNANLLKISTQIENAEQESVNTAYNLIAKETENNYLAKKQNYRIQFYVALVLFFLVLIGCTMFWLKFHWKKKRLKEIINYLEVTRNNLVSRYTEKKEASKKVFIPQETEQALLNKLKRFENTTRFTNNDISLAVLSGQFETNTKYLSEIINKHYNVNFNTYINKLRINYIVEKLKSDPNFINYKISYLAETCGFSSHSSFATVFKSITGIAPITFIELLKNEKEIGNPVNNNHHEVVH</sequence>
<feature type="transmembrane region" description="Helical" evidence="4">
    <location>
        <begin position="340"/>
        <end position="361"/>
    </location>
</feature>
<dbReference type="Gene3D" id="1.10.10.60">
    <property type="entry name" value="Homeodomain-like"/>
    <property type="match status" value="2"/>
</dbReference>
<dbReference type="GO" id="GO:0043565">
    <property type="term" value="F:sequence-specific DNA binding"/>
    <property type="evidence" value="ECO:0007669"/>
    <property type="project" value="InterPro"/>
</dbReference>
<dbReference type="InterPro" id="IPR009057">
    <property type="entry name" value="Homeodomain-like_sf"/>
</dbReference>
<comment type="caution">
    <text evidence="6">The sequence shown here is derived from an EMBL/GenBank/DDBJ whole genome shotgun (WGS) entry which is preliminary data.</text>
</comment>
<dbReference type="PANTHER" id="PTHR43280:SF2">
    <property type="entry name" value="HTH-TYPE TRANSCRIPTIONAL REGULATOR EXSA"/>
    <property type="match status" value="1"/>
</dbReference>
<dbReference type="Gene3D" id="1.25.40.10">
    <property type="entry name" value="Tetratricopeptide repeat domain"/>
    <property type="match status" value="1"/>
</dbReference>
<dbReference type="InterPro" id="IPR011990">
    <property type="entry name" value="TPR-like_helical_dom_sf"/>
</dbReference>
<accession>A0A4Z0LB95</accession>
<reference evidence="6 7" key="1">
    <citation type="submission" date="2019-04" db="EMBL/GenBank/DDBJ databases">
        <title>Flavobacterium sp. strain DS2-A Genome sequencing and assembly.</title>
        <authorList>
            <person name="Kim I."/>
        </authorList>
    </citation>
    <scope>NUCLEOTIDE SEQUENCE [LARGE SCALE GENOMIC DNA]</scope>
    <source>
        <strain evidence="6 7">DS2-A</strain>
    </source>
</reference>
<proteinExistence type="predicted"/>
<dbReference type="EMBL" id="SRLH01000002">
    <property type="protein sequence ID" value="TGD59067.1"/>
    <property type="molecule type" value="Genomic_DNA"/>
</dbReference>
<dbReference type="GO" id="GO:0003700">
    <property type="term" value="F:DNA-binding transcription factor activity"/>
    <property type="evidence" value="ECO:0007669"/>
    <property type="project" value="InterPro"/>
</dbReference>
<feature type="domain" description="HTH araC/xylS-type" evidence="5">
    <location>
        <begin position="410"/>
        <end position="514"/>
    </location>
</feature>
<dbReference type="RefSeq" id="WP_135525377.1">
    <property type="nucleotide sequence ID" value="NZ_SRLH01000002.1"/>
</dbReference>
<dbReference type="Pfam" id="PF12833">
    <property type="entry name" value="HTH_18"/>
    <property type="match status" value="1"/>
</dbReference>
<keyword evidence="4" id="KW-0472">Membrane</keyword>
<evidence type="ECO:0000256" key="2">
    <source>
        <dbReference type="ARBA" id="ARBA00023125"/>
    </source>
</evidence>
<dbReference type="SUPFAM" id="SSF48452">
    <property type="entry name" value="TPR-like"/>
    <property type="match status" value="1"/>
</dbReference>
<dbReference type="SUPFAM" id="SSF46689">
    <property type="entry name" value="Homeodomain-like"/>
    <property type="match status" value="1"/>
</dbReference>
<name>A0A4Z0LB95_9FLAO</name>
<dbReference type="PANTHER" id="PTHR43280">
    <property type="entry name" value="ARAC-FAMILY TRANSCRIPTIONAL REGULATOR"/>
    <property type="match status" value="1"/>
</dbReference>
<evidence type="ECO:0000256" key="1">
    <source>
        <dbReference type="ARBA" id="ARBA00023015"/>
    </source>
</evidence>
<dbReference type="Proteomes" id="UP000297407">
    <property type="component" value="Unassembled WGS sequence"/>
</dbReference>
<keyword evidence="1" id="KW-0805">Transcription regulation</keyword>
<keyword evidence="7" id="KW-1185">Reference proteome</keyword>
<evidence type="ECO:0000259" key="5">
    <source>
        <dbReference type="PROSITE" id="PS01124"/>
    </source>
</evidence>
<keyword evidence="3" id="KW-0804">Transcription</keyword>
<dbReference type="AlphaFoldDB" id="A0A4Z0LB95"/>
<keyword evidence="4" id="KW-1133">Transmembrane helix</keyword>
<evidence type="ECO:0000256" key="4">
    <source>
        <dbReference type="SAM" id="Phobius"/>
    </source>
</evidence>
<dbReference type="SMART" id="SM00342">
    <property type="entry name" value="HTH_ARAC"/>
    <property type="match status" value="1"/>
</dbReference>
<dbReference type="OrthoDB" id="5295174at2"/>
<protein>
    <submittedName>
        <fullName evidence="6">Helix-turn-helix domain-containing protein</fullName>
    </submittedName>
</protein>
<keyword evidence="2" id="KW-0238">DNA-binding</keyword>
<dbReference type="InterPro" id="IPR018060">
    <property type="entry name" value="HTH_AraC"/>
</dbReference>
<evidence type="ECO:0000313" key="7">
    <source>
        <dbReference type="Proteomes" id="UP000297407"/>
    </source>
</evidence>
<gene>
    <name evidence="6" type="ORF">E4635_04230</name>
</gene>
<dbReference type="PROSITE" id="PS01124">
    <property type="entry name" value="HTH_ARAC_FAMILY_2"/>
    <property type="match status" value="1"/>
</dbReference>
<keyword evidence="4" id="KW-0812">Transmembrane</keyword>
<organism evidence="6 7">
    <name type="scientific">Flavobacterium humi</name>
    <dbReference type="NCBI Taxonomy" id="2562683"/>
    <lineage>
        <taxon>Bacteria</taxon>
        <taxon>Pseudomonadati</taxon>
        <taxon>Bacteroidota</taxon>
        <taxon>Flavobacteriia</taxon>
        <taxon>Flavobacteriales</taxon>
        <taxon>Flavobacteriaceae</taxon>
        <taxon>Flavobacterium</taxon>
    </lineage>
</organism>
<evidence type="ECO:0000256" key="3">
    <source>
        <dbReference type="ARBA" id="ARBA00023163"/>
    </source>
</evidence>
<evidence type="ECO:0000313" key="6">
    <source>
        <dbReference type="EMBL" id="TGD59067.1"/>
    </source>
</evidence>